<dbReference type="InterPro" id="IPR007581">
    <property type="entry name" value="Endonuclease-V"/>
</dbReference>
<keyword evidence="4" id="KW-0255">Endonuclease</keyword>
<dbReference type="PANTHER" id="PTHR28511">
    <property type="entry name" value="ENDONUCLEASE V"/>
    <property type="match status" value="1"/>
</dbReference>
<name>A0AAN8FIR8_TRICO</name>
<evidence type="ECO:0000256" key="2">
    <source>
        <dbReference type="ARBA" id="ARBA00022490"/>
    </source>
</evidence>
<dbReference type="GO" id="GO:0006281">
    <property type="term" value="P:DNA repair"/>
    <property type="evidence" value="ECO:0007669"/>
    <property type="project" value="InterPro"/>
</dbReference>
<proteinExistence type="predicted"/>
<keyword evidence="7" id="KW-1185">Reference proteome</keyword>
<dbReference type="EMBL" id="WIXE01010377">
    <property type="protein sequence ID" value="KAK5977615.1"/>
    <property type="molecule type" value="Genomic_DNA"/>
</dbReference>
<protein>
    <submittedName>
        <fullName evidence="6">Deoxyribonuclease V</fullName>
    </submittedName>
</protein>
<dbReference type="Gene3D" id="3.30.2170.10">
    <property type="entry name" value="archaeoglobus fulgidus dsm 4304 superfamily"/>
    <property type="match status" value="1"/>
</dbReference>
<dbReference type="PANTHER" id="PTHR28511:SF1">
    <property type="entry name" value="ENDONUCLEASE V"/>
    <property type="match status" value="1"/>
</dbReference>
<keyword evidence="5" id="KW-0378">Hydrolase</keyword>
<dbReference type="Proteomes" id="UP001331761">
    <property type="component" value="Unassembled WGS sequence"/>
</dbReference>
<reference evidence="6 7" key="1">
    <citation type="submission" date="2019-10" db="EMBL/GenBank/DDBJ databases">
        <title>Assembly and Annotation for the nematode Trichostrongylus colubriformis.</title>
        <authorList>
            <person name="Martin J."/>
        </authorList>
    </citation>
    <scope>NUCLEOTIDE SEQUENCE [LARGE SCALE GENOMIC DNA]</scope>
    <source>
        <strain evidence="6">G859</strain>
        <tissue evidence="6">Whole worm</tissue>
    </source>
</reference>
<dbReference type="GO" id="GO:0005730">
    <property type="term" value="C:nucleolus"/>
    <property type="evidence" value="ECO:0007669"/>
    <property type="project" value="TreeGrafter"/>
</dbReference>
<comment type="caution">
    <text evidence="6">The sequence shown here is derived from an EMBL/GenBank/DDBJ whole genome shotgun (WGS) entry which is preliminary data.</text>
</comment>
<dbReference type="Pfam" id="PF04493">
    <property type="entry name" value="Endonuclease_5"/>
    <property type="match status" value="1"/>
</dbReference>
<gene>
    <name evidence="6" type="ORF">GCK32_016546</name>
</gene>
<organism evidence="6 7">
    <name type="scientific">Trichostrongylus colubriformis</name>
    <name type="common">Black scour worm</name>
    <dbReference type="NCBI Taxonomy" id="6319"/>
    <lineage>
        <taxon>Eukaryota</taxon>
        <taxon>Metazoa</taxon>
        <taxon>Ecdysozoa</taxon>
        <taxon>Nematoda</taxon>
        <taxon>Chromadorea</taxon>
        <taxon>Rhabditida</taxon>
        <taxon>Rhabditina</taxon>
        <taxon>Rhabditomorpha</taxon>
        <taxon>Strongyloidea</taxon>
        <taxon>Trichostrongylidae</taxon>
        <taxon>Trichostrongylus</taxon>
    </lineage>
</organism>
<evidence type="ECO:0000313" key="7">
    <source>
        <dbReference type="Proteomes" id="UP001331761"/>
    </source>
</evidence>
<evidence type="ECO:0000313" key="6">
    <source>
        <dbReference type="EMBL" id="KAK5977615.1"/>
    </source>
</evidence>
<dbReference type="GO" id="GO:0016891">
    <property type="term" value="F:RNA endonuclease activity producing 5'-phosphomonoesters, hydrolytic mechanism"/>
    <property type="evidence" value="ECO:0007669"/>
    <property type="project" value="TreeGrafter"/>
</dbReference>
<dbReference type="GO" id="GO:0005737">
    <property type="term" value="C:cytoplasm"/>
    <property type="evidence" value="ECO:0007669"/>
    <property type="project" value="UniProtKB-SubCell"/>
</dbReference>
<keyword evidence="3" id="KW-0540">Nuclease</keyword>
<accession>A0AAN8FIR8</accession>
<dbReference type="GO" id="GO:0003727">
    <property type="term" value="F:single-stranded RNA binding"/>
    <property type="evidence" value="ECO:0007669"/>
    <property type="project" value="TreeGrafter"/>
</dbReference>
<evidence type="ECO:0000256" key="5">
    <source>
        <dbReference type="ARBA" id="ARBA00022801"/>
    </source>
</evidence>
<sequence length="273" mass="29881">MMISLYNAVGVLFCYLWLIVLVFDDDIGVAYKKKHCELVEGFIKAGHYPIQAVESLEEVEVVGGIDISSSKNSNDFVVMAFSVFEYPSMRPLAIFDDIAVITEPYITDYLAIREAAPVAEFVNRVLAEHPHLRPDVILCDGNGQFHIRRCGLACHIGALTGIATVGVAKNLNLSLLKAAGADDDVLKATDKLIANVSSQSSDGYIPFDVILPVLMNVTRLGGSRVPVYVSAGYGIELDLATTLVISTAKNRICEPIRSADLHSREKVREYFDN</sequence>
<evidence type="ECO:0000256" key="3">
    <source>
        <dbReference type="ARBA" id="ARBA00022722"/>
    </source>
</evidence>
<evidence type="ECO:0000256" key="1">
    <source>
        <dbReference type="ARBA" id="ARBA00004496"/>
    </source>
</evidence>
<evidence type="ECO:0000256" key="4">
    <source>
        <dbReference type="ARBA" id="ARBA00022759"/>
    </source>
</evidence>
<dbReference type="AlphaFoldDB" id="A0AAN8FIR8"/>
<keyword evidence="2" id="KW-0963">Cytoplasm</keyword>
<comment type="subcellular location">
    <subcellularLocation>
        <location evidence="1">Cytoplasm</location>
    </subcellularLocation>
</comment>